<keyword evidence="4" id="KW-1003">Cell membrane</keyword>
<evidence type="ECO:0000256" key="8">
    <source>
        <dbReference type="ARBA" id="ARBA00023136"/>
    </source>
</evidence>
<dbReference type="EMBL" id="CP132315">
    <property type="protein sequence ID" value="WLS04772.1"/>
    <property type="molecule type" value="Genomic_DNA"/>
</dbReference>
<feature type="transmembrane region" description="Helical" evidence="11">
    <location>
        <begin position="151"/>
        <end position="173"/>
    </location>
</feature>
<evidence type="ECO:0000256" key="7">
    <source>
        <dbReference type="ARBA" id="ARBA00022989"/>
    </source>
</evidence>
<evidence type="ECO:0000256" key="4">
    <source>
        <dbReference type="ARBA" id="ARBA00022475"/>
    </source>
</evidence>
<keyword evidence="7 11" id="KW-1133">Transmembrane helix</keyword>
<keyword evidence="5" id="KW-0997">Cell inner membrane</keyword>
<accession>A0ABY9KCZ7</accession>
<dbReference type="PANTHER" id="PTHR32196">
    <property type="entry name" value="ABC TRANSPORTER PERMEASE PROTEIN YPHD-RELATED-RELATED"/>
    <property type="match status" value="1"/>
</dbReference>
<dbReference type="PANTHER" id="PTHR32196:SF71">
    <property type="entry name" value="AUTOINDUCER 2 IMPORT SYSTEM PERMEASE PROTEIN LSRD"/>
    <property type="match status" value="1"/>
</dbReference>
<feature type="transmembrane region" description="Helical" evidence="11">
    <location>
        <begin position="6"/>
        <end position="24"/>
    </location>
</feature>
<protein>
    <recommendedName>
        <fullName evidence="10">Autoinducer 2 import system permease protein LsrD</fullName>
    </recommendedName>
</protein>
<name>A0ABY9KCZ7_9HYPH</name>
<dbReference type="CDD" id="cd06579">
    <property type="entry name" value="TM_PBP1_transp_AraH_like"/>
    <property type="match status" value="1"/>
</dbReference>
<feature type="transmembrane region" description="Helical" evidence="11">
    <location>
        <begin position="285"/>
        <end position="303"/>
    </location>
</feature>
<evidence type="ECO:0000256" key="5">
    <source>
        <dbReference type="ARBA" id="ARBA00022519"/>
    </source>
</evidence>
<dbReference type="Proteomes" id="UP001225788">
    <property type="component" value="Plasmid unnamed1"/>
</dbReference>
<keyword evidence="8 11" id="KW-0472">Membrane</keyword>
<keyword evidence="6 11" id="KW-0812">Transmembrane</keyword>
<dbReference type="RefSeq" id="WP_306160997.1">
    <property type="nucleotide sequence ID" value="NZ_CP132315.1"/>
</dbReference>
<comment type="subunit">
    <text evidence="2">The complex is composed of two ATP-binding proteins (LsrA), two transmembrane proteins (LsrC and LsrD) and a solute-binding protein (LsrB).</text>
</comment>
<dbReference type="Pfam" id="PF02653">
    <property type="entry name" value="BPD_transp_2"/>
    <property type="match status" value="1"/>
</dbReference>
<sequence length="316" mass="32856">MNHLKQLIGLPLVLVAILTFFSVMTSHFATAGNINAMLHAMAPLVIMSCGMALVVFSGKLDISIGSIAFLSATLAVLLINDHAVPPILAFLASLVAGIVLGALNGFIVVVLGVNALIATLGTMIALRGIALSLTGAVLIPLPTQVARLGNLTIGPLFADIVVLVLVVIAAHIVHRHTVFGRRLNAIGNGEDAARRIGLPVDRTVFASFVLSGFLAALGGIVALLQVGAISAYLGRGMEFTAVAVVVVGGISLFGGRGAILPGILLGAFIFEAIANGLNQMSANPYAYQLITGLIIFLAMYVDAMQHRRKAAVRTRR</sequence>
<evidence type="ECO:0000256" key="2">
    <source>
        <dbReference type="ARBA" id="ARBA00011262"/>
    </source>
</evidence>
<evidence type="ECO:0000256" key="6">
    <source>
        <dbReference type="ARBA" id="ARBA00022692"/>
    </source>
</evidence>
<keyword evidence="3" id="KW-0813">Transport</keyword>
<keyword evidence="13" id="KW-1185">Reference proteome</keyword>
<feature type="transmembrane region" description="Helical" evidence="11">
    <location>
        <begin position="117"/>
        <end position="139"/>
    </location>
</feature>
<comment type="function">
    <text evidence="9">Part of the ABC transporter complex LsrABCD involved in autoinducer 2 (AI-2) import. Probably responsible for the translocation of the substrate across the membrane.</text>
</comment>
<geneLocation type="plasmid" evidence="12 13">
    <name>unnamed1</name>
</geneLocation>
<evidence type="ECO:0000313" key="13">
    <source>
        <dbReference type="Proteomes" id="UP001225788"/>
    </source>
</evidence>
<feature type="transmembrane region" description="Helical" evidence="11">
    <location>
        <begin position="241"/>
        <end position="270"/>
    </location>
</feature>
<keyword evidence="12" id="KW-0614">Plasmid</keyword>
<organism evidence="12 13">
    <name type="scientific">Shinella oryzae</name>
    <dbReference type="NCBI Taxonomy" id="2871820"/>
    <lineage>
        <taxon>Bacteria</taxon>
        <taxon>Pseudomonadati</taxon>
        <taxon>Pseudomonadota</taxon>
        <taxon>Alphaproteobacteria</taxon>
        <taxon>Hyphomicrobiales</taxon>
        <taxon>Rhizobiaceae</taxon>
        <taxon>Shinella</taxon>
    </lineage>
</organism>
<evidence type="ECO:0000256" key="10">
    <source>
        <dbReference type="ARBA" id="ARBA00039381"/>
    </source>
</evidence>
<evidence type="ECO:0000256" key="3">
    <source>
        <dbReference type="ARBA" id="ARBA00022448"/>
    </source>
</evidence>
<evidence type="ECO:0000256" key="9">
    <source>
        <dbReference type="ARBA" id="ARBA00025439"/>
    </source>
</evidence>
<dbReference type="InterPro" id="IPR001851">
    <property type="entry name" value="ABC_transp_permease"/>
</dbReference>
<evidence type="ECO:0000256" key="11">
    <source>
        <dbReference type="SAM" id="Phobius"/>
    </source>
</evidence>
<feature type="transmembrane region" description="Helical" evidence="11">
    <location>
        <begin position="62"/>
        <end position="80"/>
    </location>
</feature>
<reference evidence="12 13" key="1">
    <citation type="submission" date="2023-08" db="EMBL/GenBank/DDBJ databases">
        <title>Pathogen: clinical or host-associated sample.</title>
        <authorList>
            <person name="Hergert J."/>
            <person name="Casey R."/>
            <person name="Wagner J."/>
            <person name="Young E.L."/>
            <person name="Oakeson K.F."/>
        </authorList>
    </citation>
    <scope>NUCLEOTIDE SEQUENCE [LARGE SCALE GENOMIC DNA]</scope>
    <source>
        <strain evidence="12 13">UPHL-collab-2</strain>
        <plasmid evidence="12 13">unnamed1</plasmid>
    </source>
</reference>
<evidence type="ECO:0000256" key="1">
    <source>
        <dbReference type="ARBA" id="ARBA00004651"/>
    </source>
</evidence>
<evidence type="ECO:0000313" key="12">
    <source>
        <dbReference type="EMBL" id="WLS04772.1"/>
    </source>
</evidence>
<proteinExistence type="predicted"/>
<comment type="subcellular location">
    <subcellularLocation>
        <location evidence="1">Cell membrane</location>
        <topology evidence="1">Multi-pass membrane protein</topology>
    </subcellularLocation>
</comment>
<feature type="transmembrane region" description="Helical" evidence="11">
    <location>
        <begin position="36"/>
        <end position="56"/>
    </location>
</feature>
<feature type="transmembrane region" description="Helical" evidence="11">
    <location>
        <begin position="204"/>
        <end position="229"/>
    </location>
</feature>
<feature type="transmembrane region" description="Helical" evidence="11">
    <location>
        <begin position="87"/>
        <end position="111"/>
    </location>
</feature>
<gene>
    <name evidence="12" type="ORF">Q9315_21495</name>
</gene>